<comment type="caution">
    <text evidence="2">The sequence shown here is derived from an EMBL/GenBank/DDBJ whole genome shotgun (WGS) entry which is preliminary data.</text>
</comment>
<protein>
    <submittedName>
        <fullName evidence="2">Uncharacterized protein</fullName>
    </submittedName>
</protein>
<dbReference type="EMBL" id="JAGQFT020000005">
    <property type="protein sequence ID" value="MBS7457301.1"/>
    <property type="molecule type" value="Genomic_DNA"/>
</dbReference>
<evidence type="ECO:0000256" key="1">
    <source>
        <dbReference type="SAM" id="SignalP"/>
    </source>
</evidence>
<keyword evidence="1" id="KW-0732">Signal</keyword>
<reference evidence="3 4" key="1">
    <citation type="journal article" date="2021" name="Microbiol. Resour. Announc.">
        <title>Draft Genome Sequence of Coralloluteibacterium stylophorae LMG 29479T.</title>
        <authorList>
            <person name="Karlyshev A.V."/>
            <person name="Kudryashova E.B."/>
            <person name="Ariskina E.V."/>
            <person name="Conroy A.P."/>
            <person name="Abidueva E.Y."/>
        </authorList>
    </citation>
    <scope>NUCLEOTIDE SEQUENCE [LARGE SCALE GENOMIC DNA]</scope>
    <source>
        <strain evidence="3 4">LMG 29479</strain>
    </source>
</reference>
<sequence>MRLGKALMAIALMMPVAALADPPVAQYQVLRRTAASLHLDDPEGDAQRSVSEGDTRFIGITDYSCHPPGRHGTRLEALVELHGLRCLAGTSDALESAEHAQLQRELSVYGIAYNRALMKLLTAD</sequence>
<dbReference type="AlphaFoldDB" id="A0A8J7VQ40"/>
<dbReference type="Proteomes" id="UP000675747">
    <property type="component" value="Unassembled WGS sequence"/>
</dbReference>
<proteinExistence type="predicted"/>
<reference evidence="2" key="2">
    <citation type="submission" date="2021-04" db="EMBL/GenBank/DDBJ databases">
        <authorList>
            <person name="Karlyshev A.V."/>
        </authorList>
    </citation>
    <scope>NUCLEOTIDE SEQUENCE</scope>
    <source>
        <strain evidence="2">LMG 29479</strain>
    </source>
</reference>
<gene>
    <name evidence="2" type="ORF">KB893_00150</name>
    <name evidence="3" type="ORF">KB893_009155</name>
</gene>
<evidence type="ECO:0000313" key="4">
    <source>
        <dbReference type="Proteomes" id="UP000675747"/>
    </source>
</evidence>
<feature type="chain" id="PRO_5042774100" evidence="1">
    <location>
        <begin position="21"/>
        <end position="124"/>
    </location>
</feature>
<dbReference type="EMBL" id="JAGQFT010000001">
    <property type="protein sequence ID" value="MBR0560935.1"/>
    <property type="molecule type" value="Genomic_DNA"/>
</dbReference>
<accession>A0A8J7VQ40</accession>
<evidence type="ECO:0000313" key="2">
    <source>
        <dbReference type="EMBL" id="MBR0560935.1"/>
    </source>
</evidence>
<evidence type="ECO:0000313" key="3">
    <source>
        <dbReference type="EMBL" id="MBS7457301.1"/>
    </source>
</evidence>
<organism evidence="2">
    <name type="scientific">Coralloluteibacterium stylophorae</name>
    <dbReference type="NCBI Taxonomy" id="1776034"/>
    <lineage>
        <taxon>Bacteria</taxon>
        <taxon>Pseudomonadati</taxon>
        <taxon>Pseudomonadota</taxon>
        <taxon>Gammaproteobacteria</taxon>
        <taxon>Lysobacterales</taxon>
        <taxon>Lysobacteraceae</taxon>
        <taxon>Coralloluteibacterium</taxon>
    </lineage>
</organism>
<feature type="signal peptide" evidence="1">
    <location>
        <begin position="1"/>
        <end position="20"/>
    </location>
</feature>
<dbReference type="RefSeq" id="WP_211924902.1">
    <property type="nucleotide sequence ID" value="NZ_JAGQFT020000005.1"/>
</dbReference>
<name>A0A8J7VQ40_9GAMM</name>
<keyword evidence="4" id="KW-1185">Reference proteome</keyword>